<dbReference type="PROSITE" id="PS50522">
    <property type="entry name" value="RDRP_PHAGE"/>
    <property type="match status" value="1"/>
</dbReference>
<dbReference type="GO" id="GO:0003968">
    <property type="term" value="F:RNA-directed RNA polymerase activity"/>
    <property type="evidence" value="ECO:0007669"/>
    <property type="project" value="UniProtKB-KW"/>
</dbReference>
<dbReference type="EMBL" id="MN035018">
    <property type="protein sequence ID" value="QDH89758.1"/>
    <property type="molecule type" value="Genomic_RNA"/>
</dbReference>
<dbReference type="EC" id="2.7.7.48" evidence="1"/>
<keyword evidence="9" id="KW-0460">Magnesium</keyword>
<evidence type="ECO:0000256" key="1">
    <source>
        <dbReference type="ARBA" id="ARBA00012494"/>
    </source>
</evidence>
<protein>
    <recommendedName>
        <fullName evidence="1">RNA-directed RNA polymerase</fullName>
        <ecNumber evidence="1">2.7.7.48</ecNumber>
    </recommendedName>
    <alternativeName>
        <fullName evidence="7">RNA replicase beta chain</fullName>
    </alternativeName>
</protein>
<comment type="catalytic activity">
    <reaction evidence="8">
        <text>RNA(n) + a ribonucleoside 5'-triphosphate = RNA(n+1) + diphosphate</text>
        <dbReference type="Rhea" id="RHEA:21248"/>
        <dbReference type="Rhea" id="RHEA-COMP:14527"/>
        <dbReference type="Rhea" id="RHEA-COMP:17342"/>
        <dbReference type="ChEBI" id="CHEBI:33019"/>
        <dbReference type="ChEBI" id="CHEBI:61557"/>
        <dbReference type="ChEBI" id="CHEBI:140395"/>
        <dbReference type="EC" id="2.7.7.48"/>
    </reaction>
</comment>
<evidence type="ECO:0000256" key="4">
    <source>
        <dbReference type="ARBA" id="ARBA00022695"/>
    </source>
</evidence>
<proteinExistence type="predicted"/>
<dbReference type="InterPro" id="IPR005093">
    <property type="entry name" value="RNArep_beta"/>
</dbReference>
<name>A0A514D809_9VIRU</name>
<comment type="cofactor">
    <cofactor evidence="9">
        <name>Mg(2+)</name>
        <dbReference type="ChEBI" id="CHEBI:18420"/>
    </cofactor>
    <text evidence="9">Binds 2 Mg(2+) per subunit.</text>
</comment>
<sequence>MQQGILRSFLEHFYEDDFLSKVIGFDDQVPNQELARLGSLDQRTATLDMSDASDRVSNQLVRGLVRRWPSLSEAIDATRSRKAVLPGSGEVIRLAKFRLWVQHFASRWKQWSLRH</sequence>
<evidence type="ECO:0000256" key="6">
    <source>
        <dbReference type="ARBA" id="ARBA00022953"/>
    </source>
</evidence>
<evidence type="ECO:0000256" key="9">
    <source>
        <dbReference type="PIRSR" id="PIRSR605093-1"/>
    </source>
</evidence>
<dbReference type="GO" id="GO:0000166">
    <property type="term" value="F:nucleotide binding"/>
    <property type="evidence" value="ECO:0007669"/>
    <property type="project" value="UniProtKB-KW"/>
</dbReference>
<feature type="binding site" evidence="9">
    <location>
        <position position="48"/>
    </location>
    <ligand>
        <name>Mg(2+)</name>
        <dbReference type="ChEBI" id="CHEBI:18420"/>
        <label>2</label>
    </ligand>
</feature>
<feature type="domain" description="RdRp catalytic" evidence="10">
    <location>
        <begin position="33"/>
        <end position="115"/>
    </location>
</feature>
<dbReference type="InterPro" id="IPR007096">
    <property type="entry name" value="RNA-dir_Rpol_cat_phage"/>
</dbReference>
<keyword evidence="2 11" id="KW-0696">RNA-directed RNA polymerase</keyword>
<evidence type="ECO:0000256" key="2">
    <source>
        <dbReference type="ARBA" id="ARBA00022484"/>
    </source>
</evidence>
<dbReference type="Pfam" id="PF03431">
    <property type="entry name" value="RNA_replicase_B"/>
    <property type="match status" value="1"/>
</dbReference>
<evidence type="ECO:0000256" key="5">
    <source>
        <dbReference type="ARBA" id="ARBA00022741"/>
    </source>
</evidence>
<gene>
    <name evidence="11" type="ORF">H4Bulk46126602_000001</name>
</gene>
<evidence type="ECO:0000256" key="7">
    <source>
        <dbReference type="ARBA" id="ARBA00030248"/>
    </source>
</evidence>
<keyword evidence="6" id="KW-0693">Viral RNA replication</keyword>
<keyword evidence="9" id="KW-0479">Metal-binding</keyword>
<evidence type="ECO:0000256" key="8">
    <source>
        <dbReference type="ARBA" id="ARBA00048744"/>
    </source>
</evidence>
<keyword evidence="3" id="KW-0808">Transferase</keyword>
<accession>A0A514D809</accession>
<dbReference type="GO" id="GO:0039694">
    <property type="term" value="P:viral RNA genome replication"/>
    <property type="evidence" value="ECO:0007669"/>
    <property type="project" value="InterPro"/>
</dbReference>
<evidence type="ECO:0000256" key="3">
    <source>
        <dbReference type="ARBA" id="ARBA00022679"/>
    </source>
</evidence>
<keyword evidence="5" id="KW-0547">Nucleotide-binding</keyword>
<evidence type="ECO:0000259" key="10">
    <source>
        <dbReference type="PROSITE" id="PS50522"/>
    </source>
</evidence>
<dbReference type="GO" id="GO:0046872">
    <property type="term" value="F:metal ion binding"/>
    <property type="evidence" value="ECO:0007669"/>
    <property type="project" value="UniProtKB-KW"/>
</dbReference>
<evidence type="ECO:0000313" key="11">
    <source>
        <dbReference type="EMBL" id="QDH89758.1"/>
    </source>
</evidence>
<reference evidence="11" key="1">
    <citation type="submission" date="2019-05" db="EMBL/GenBank/DDBJ databases">
        <title>Metatranscriptomic reconstruction reveals RNA viruses with the potential to shape carbon cycling in soil.</title>
        <authorList>
            <person name="Starr E.P."/>
            <person name="Nuccio E."/>
            <person name="Pett-Ridge J."/>
            <person name="Banfield J.F."/>
            <person name="Firestone M.K."/>
        </authorList>
    </citation>
    <scope>NUCLEOTIDE SEQUENCE</scope>
    <source>
        <strain evidence="11">H4_Bulk_46_scaffold_126602</strain>
    </source>
</reference>
<keyword evidence="4" id="KW-0548">Nucleotidyltransferase</keyword>
<organism evidence="11">
    <name type="scientific">Leviviridae sp</name>
    <dbReference type="NCBI Taxonomy" id="2027243"/>
    <lineage>
        <taxon>Viruses</taxon>
        <taxon>Riboviria</taxon>
        <taxon>Orthornavirae</taxon>
        <taxon>Lenarviricota</taxon>
        <taxon>Leviviricetes</taxon>
        <taxon>Norzivirales</taxon>
        <taxon>Fiersviridae</taxon>
    </lineage>
</organism>